<organism evidence="5 6">
    <name type="scientific">Candidatus Anaerostipes excrementavium</name>
    <dbReference type="NCBI Taxonomy" id="2838463"/>
    <lineage>
        <taxon>Bacteria</taxon>
        <taxon>Bacillati</taxon>
        <taxon>Bacillota</taxon>
        <taxon>Clostridia</taxon>
        <taxon>Lachnospirales</taxon>
        <taxon>Lachnospiraceae</taxon>
        <taxon>Anaerostipes</taxon>
    </lineage>
</organism>
<comment type="similarity">
    <text evidence="1">Belongs to the class IV-like SAM-binding methyltransferase superfamily. RNA methyltransferase TrmH family.</text>
</comment>
<name>A0A9D1WTX3_9FIRM</name>
<sequence length="257" mass="29002">MITTNQNKQIKQILKLKKSARERRKQQLFLVEGIRMFREIPGKRLYKAYATEEFYEEHWEIFQGIVPEMVSSQVMKEISDTMTPQGVLALVRMEETKAEDVVKEGDLLLVLENIQDPGNLGTILRTGEGAGIDGVLMSKDTVDIYNPKVIRSTMGSIFRVPFSYVEDMEALICLLKKSQIKTYAAHLDGTNYTKESYRRGTAFFIGNEGNGLSQELTDAADHKIKIPMSGKVESLNAAMAAGLLVYEARRQREEGGR</sequence>
<dbReference type="SUPFAM" id="SSF75217">
    <property type="entry name" value="alpha/beta knot"/>
    <property type="match status" value="1"/>
</dbReference>
<dbReference type="AlphaFoldDB" id="A0A9D1WTX3"/>
<reference evidence="5" key="2">
    <citation type="submission" date="2021-04" db="EMBL/GenBank/DDBJ databases">
        <authorList>
            <person name="Gilroy R."/>
        </authorList>
    </citation>
    <scope>NUCLEOTIDE SEQUENCE</scope>
    <source>
        <strain evidence="5">CHK191-13928</strain>
    </source>
</reference>
<gene>
    <name evidence="5" type="ORF">H9735_03020</name>
</gene>
<protein>
    <submittedName>
        <fullName evidence="5">RNA methyltransferase</fullName>
    </submittedName>
</protein>
<dbReference type="InterPro" id="IPR051259">
    <property type="entry name" value="rRNA_Methyltransferase"/>
</dbReference>
<dbReference type="PANTHER" id="PTHR43191">
    <property type="entry name" value="RRNA METHYLTRANSFERASE 3"/>
    <property type="match status" value="1"/>
</dbReference>
<dbReference type="Gene3D" id="3.30.1330.30">
    <property type="match status" value="1"/>
</dbReference>
<evidence type="ECO:0000259" key="4">
    <source>
        <dbReference type="SMART" id="SM00967"/>
    </source>
</evidence>
<evidence type="ECO:0000256" key="2">
    <source>
        <dbReference type="ARBA" id="ARBA00022603"/>
    </source>
</evidence>
<dbReference type="GO" id="GO:0003723">
    <property type="term" value="F:RNA binding"/>
    <property type="evidence" value="ECO:0007669"/>
    <property type="project" value="InterPro"/>
</dbReference>
<dbReference type="InterPro" id="IPR013123">
    <property type="entry name" value="SpoU_subst-bd"/>
</dbReference>
<dbReference type="SMART" id="SM00967">
    <property type="entry name" value="SpoU_sub_bind"/>
    <property type="match status" value="1"/>
</dbReference>
<dbReference type="CDD" id="cd18095">
    <property type="entry name" value="SpoU-like_rRNA-MTase"/>
    <property type="match status" value="1"/>
</dbReference>
<dbReference type="InterPro" id="IPR029064">
    <property type="entry name" value="Ribosomal_eL30-like_sf"/>
</dbReference>
<dbReference type="PANTHER" id="PTHR43191:SF2">
    <property type="entry name" value="RRNA METHYLTRANSFERASE 3, MITOCHONDRIAL"/>
    <property type="match status" value="1"/>
</dbReference>
<evidence type="ECO:0000256" key="3">
    <source>
        <dbReference type="ARBA" id="ARBA00022679"/>
    </source>
</evidence>
<keyword evidence="2 5" id="KW-0489">Methyltransferase</keyword>
<dbReference type="InterPro" id="IPR001537">
    <property type="entry name" value="SpoU_MeTrfase"/>
</dbReference>
<dbReference type="Pfam" id="PF00588">
    <property type="entry name" value="SpoU_methylase"/>
    <property type="match status" value="1"/>
</dbReference>
<evidence type="ECO:0000313" key="5">
    <source>
        <dbReference type="EMBL" id="HIX67084.1"/>
    </source>
</evidence>
<dbReference type="InterPro" id="IPR029028">
    <property type="entry name" value="Alpha/beta_knot_MTases"/>
</dbReference>
<evidence type="ECO:0000313" key="6">
    <source>
        <dbReference type="Proteomes" id="UP000886721"/>
    </source>
</evidence>
<dbReference type="GO" id="GO:0008173">
    <property type="term" value="F:RNA methyltransferase activity"/>
    <property type="evidence" value="ECO:0007669"/>
    <property type="project" value="InterPro"/>
</dbReference>
<feature type="domain" description="RNA 2-O ribose methyltransferase substrate binding" evidence="4">
    <location>
        <begin position="30"/>
        <end position="97"/>
    </location>
</feature>
<dbReference type="SUPFAM" id="SSF55315">
    <property type="entry name" value="L30e-like"/>
    <property type="match status" value="1"/>
</dbReference>
<dbReference type="Proteomes" id="UP000886721">
    <property type="component" value="Unassembled WGS sequence"/>
</dbReference>
<accession>A0A9D1WTX3</accession>
<proteinExistence type="inferred from homology"/>
<dbReference type="GO" id="GO:0006396">
    <property type="term" value="P:RNA processing"/>
    <property type="evidence" value="ECO:0007669"/>
    <property type="project" value="InterPro"/>
</dbReference>
<evidence type="ECO:0000256" key="1">
    <source>
        <dbReference type="ARBA" id="ARBA00007228"/>
    </source>
</evidence>
<dbReference type="GO" id="GO:0032259">
    <property type="term" value="P:methylation"/>
    <property type="evidence" value="ECO:0007669"/>
    <property type="project" value="UniProtKB-KW"/>
</dbReference>
<comment type="caution">
    <text evidence="5">The sequence shown here is derived from an EMBL/GenBank/DDBJ whole genome shotgun (WGS) entry which is preliminary data.</text>
</comment>
<dbReference type="GO" id="GO:0005737">
    <property type="term" value="C:cytoplasm"/>
    <property type="evidence" value="ECO:0007669"/>
    <property type="project" value="UniProtKB-ARBA"/>
</dbReference>
<keyword evidence="3" id="KW-0808">Transferase</keyword>
<dbReference type="EMBL" id="DXEM01000008">
    <property type="protein sequence ID" value="HIX67084.1"/>
    <property type="molecule type" value="Genomic_DNA"/>
</dbReference>
<reference evidence="5" key="1">
    <citation type="journal article" date="2021" name="PeerJ">
        <title>Extensive microbial diversity within the chicken gut microbiome revealed by metagenomics and culture.</title>
        <authorList>
            <person name="Gilroy R."/>
            <person name="Ravi A."/>
            <person name="Getino M."/>
            <person name="Pursley I."/>
            <person name="Horton D.L."/>
            <person name="Alikhan N.F."/>
            <person name="Baker D."/>
            <person name="Gharbi K."/>
            <person name="Hall N."/>
            <person name="Watson M."/>
            <person name="Adriaenssens E.M."/>
            <person name="Foster-Nyarko E."/>
            <person name="Jarju S."/>
            <person name="Secka A."/>
            <person name="Antonio M."/>
            <person name="Oren A."/>
            <person name="Chaudhuri R.R."/>
            <person name="La Ragione R."/>
            <person name="Hildebrand F."/>
            <person name="Pallen M.J."/>
        </authorList>
    </citation>
    <scope>NUCLEOTIDE SEQUENCE</scope>
    <source>
        <strain evidence="5">CHK191-13928</strain>
    </source>
</reference>
<dbReference type="Pfam" id="PF22435">
    <property type="entry name" value="MRM3-like_sub_bind"/>
    <property type="match status" value="1"/>
</dbReference>
<dbReference type="Gene3D" id="3.40.1280.10">
    <property type="match status" value="1"/>
</dbReference>
<dbReference type="InterPro" id="IPR053888">
    <property type="entry name" value="MRM3-like_sub_bind"/>
</dbReference>
<dbReference type="InterPro" id="IPR029026">
    <property type="entry name" value="tRNA_m1G_MTases_N"/>
</dbReference>